<dbReference type="PROSITE" id="PS01039">
    <property type="entry name" value="SBP_BACTERIAL_3"/>
    <property type="match status" value="1"/>
</dbReference>
<keyword evidence="7" id="KW-1185">Reference proteome</keyword>
<reference evidence="7" key="1">
    <citation type="journal article" date="2019" name="Int. J. Syst. Evol. Microbiol.">
        <title>The Global Catalogue of Microorganisms (GCM) 10K type strain sequencing project: providing services to taxonomists for standard genome sequencing and annotation.</title>
        <authorList>
            <consortium name="The Broad Institute Genomics Platform"/>
            <consortium name="The Broad Institute Genome Sequencing Center for Infectious Disease"/>
            <person name="Wu L."/>
            <person name="Ma J."/>
        </authorList>
    </citation>
    <scope>NUCLEOTIDE SEQUENCE [LARGE SCALE GENOMIC DNA]</scope>
    <source>
        <strain evidence="7">NBRC 15640</strain>
    </source>
</reference>
<dbReference type="Gene3D" id="3.40.190.10">
    <property type="entry name" value="Periplasmic binding protein-like II"/>
    <property type="match status" value="2"/>
</dbReference>
<dbReference type="InterPro" id="IPR001638">
    <property type="entry name" value="Solute-binding_3/MltF_N"/>
</dbReference>
<dbReference type="SMART" id="SM00062">
    <property type="entry name" value="PBPb"/>
    <property type="match status" value="1"/>
</dbReference>
<protein>
    <submittedName>
        <fullName evidence="6">Amino acid ABC transporter substrate-binding protein</fullName>
    </submittedName>
</protein>
<comment type="caution">
    <text evidence="6">The sequence shown here is derived from an EMBL/GenBank/DDBJ whole genome shotgun (WGS) entry which is preliminary data.</text>
</comment>
<dbReference type="PANTHER" id="PTHR30085:SF7">
    <property type="entry name" value="AMINO-ACID ABC TRANSPORTER-BINDING PROTEIN YHDW-RELATED"/>
    <property type="match status" value="1"/>
</dbReference>
<dbReference type="GO" id="GO:0006865">
    <property type="term" value="P:amino acid transport"/>
    <property type="evidence" value="ECO:0007669"/>
    <property type="project" value="TreeGrafter"/>
</dbReference>
<comment type="similarity">
    <text evidence="1 4">Belongs to the bacterial solute-binding protein 3 family.</text>
</comment>
<proteinExistence type="inferred from homology"/>
<dbReference type="Proteomes" id="UP001156690">
    <property type="component" value="Unassembled WGS sequence"/>
</dbReference>
<evidence type="ECO:0000256" key="2">
    <source>
        <dbReference type="ARBA" id="ARBA00022448"/>
    </source>
</evidence>
<accession>A0AAV5NZS6</accession>
<name>A0AAV5NZS6_9VIBR</name>
<evidence type="ECO:0000259" key="5">
    <source>
        <dbReference type="SMART" id="SM00062"/>
    </source>
</evidence>
<sequence>MKKIVLGILIVVLFQAERVWGGETLQAVQERGYLRCGVGIDDFGFATRSRDGKWKGFDVDFCRTIAAAVLKDVEAVQYIPLDSQGRFKALANKEVDVIIRTATWTFQRDVSLGLSFTGVTLYDEQRLLINKYVNGKKTVAIDRAAELDKATVCVTKGTTSLENIKDYIQQNNLPFEILETESQAGRWHAFLRSRCQLMTSEVTDLLGGLTGLLDDPNGYHLLSDVISREPLGPYVRDDDPNWFDVVRWSSQVPLLAEYLGLSSQNVTNADTKLSPEAKRLLNTPEAWLGSLGLDAKWAFRIIRDVGNYEELYSQNLSEASIEGINRGVNELWTNGGLHQPAPFR</sequence>
<evidence type="ECO:0000313" key="7">
    <source>
        <dbReference type="Proteomes" id="UP001156690"/>
    </source>
</evidence>
<gene>
    <name evidence="6" type="ORF">GCM10007932_51770</name>
</gene>
<evidence type="ECO:0000313" key="6">
    <source>
        <dbReference type="EMBL" id="GLQ75814.1"/>
    </source>
</evidence>
<dbReference type="InterPro" id="IPR018313">
    <property type="entry name" value="SBP_3_CS"/>
</dbReference>
<dbReference type="CDD" id="cd13692">
    <property type="entry name" value="PBP2_BztA"/>
    <property type="match status" value="1"/>
</dbReference>
<dbReference type="EMBL" id="BSNX01000075">
    <property type="protein sequence ID" value="GLQ75814.1"/>
    <property type="molecule type" value="Genomic_DNA"/>
</dbReference>
<dbReference type="Pfam" id="PF00497">
    <property type="entry name" value="SBP_bac_3"/>
    <property type="match status" value="1"/>
</dbReference>
<keyword evidence="3" id="KW-0732">Signal</keyword>
<evidence type="ECO:0000256" key="4">
    <source>
        <dbReference type="RuleBase" id="RU003744"/>
    </source>
</evidence>
<dbReference type="RefSeq" id="WP_185829730.1">
    <property type="nucleotide sequence ID" value="NZ_AP025145.1"/>
</dbReference>
<evidence type="ECO:0000256" key="1">
    <source>
        <dbReference type="ARBA" id="ARBA00010333"/>
    </source>
</evidence>
<organism evidence="6 7">
    <name type="scientific">Vibrio penaeicida</name>
    <dbReference type="NCBI Taxonomy" id="104609"/>
    <lineage>
        <taxon>Bacteria</taxon>
        <taxon>Pseudomonadati</taxon>
        <taxon>Pseudomonadota</taxon>
        <taxon>Gammaproteobacteria</taxon>
        <taxon>Vibrionales</taxon>
        <taxon>Vibrionaceae</taxon>
        <taxon>Vibrio</taxon>
    </lineage>
</organism>
<dbReference type="AlphaFoldDB" id="A0AAV5NZS6"/>
<evidence type="ECO:0000256" key="3">
    <source>
        <dbReference type="ARBA" id="ARBA00022729"/>
    </source>
</evidence>
<dbReference type="PANTHER" id="PTHR30085">
    <property type="entry name" value="AMINO ACID ABC TRANSPORTER PERMEASE"/>
    <property type="match status" value="1"/>
</dbReference>
<feature type="domain" description="Solute-binding protein family 3/N-terminal" evidence="5">
    <location>
        <begin position="33"/>
        <end position="269"/>
    </location>
</feature>
<dbReference type="SUPFAM" id="SSF53850">
    <property type="entry name" value="Periplasmic binding protein-like II"/>
    <property type="match status" value="1"/>
</dbReference>
<dbReference type="InterPro" id="IPR051455">
    <property type="entry name" value="Bact_solute-bind_prot3"/>
</dbReference>
<keyword evidence="2" id="KW-0813">Transport</keyword>